<dbReference type="PROSITE" id="PS50287">
    <property type="entry name" value="SRCR_2"/>
    <property type="match status" value="1"/>
</dbReference>
<evidence type="ECO:0000313" key="4">
    <source>
        <dbReference type="Proteomes" id="UP001159363"/>
    </source>
</evidence>
<evidence type="ECO:0000259" key="2">
    <source>
        <dbReference type="PROSITE" id="PS50287"/>
    </source>
</evidence>
<keyword evidence="4" id="KW-1185">Reference proteome</keyword>
<dbReference type="Proteomes" id="UP001159363">
    <property type="component" value="Chromosome 9"/>
</dbReference>
<comment type="caution">
    <text evidence="3">The sequence shown here is derived from an EMBL/GenBank/DDBJ whole genome shotgun (WGS) entry which is preliminary data.</text>
</comment>
<comment type="caution">
    <text evidence="1">Lacks conserved residue(s) required for the propagation of feature annotation.</text>
</comment>
<sequence length="657" mass="73492">MKAPPCTRFTRFQLSEARKTWKPNTRPEVQPVNSQRDAPKITQYVGPAKLVVSLVGTTSPRQDSAHRARRGPIRIYYDNEQTWWGETCRRSYDDLRRHRLCLEGSRVRDLASPLTMQLHYMSLASCEWRSVCRDASSPGGSYTSPAACHLTRSAGGVKCRASAALTPVTRCFTVAHQPAASQLHTPRPLWPDQTLVEEFPREEMILAAAPGRCHHIVTHCLIGFLRYKHQEFSLWVGVGLGVAGPLYNWYVLGRGEIWPVAVVGLEPTTSSLAGGRCVSGHARLVPTAGQPKSPRSGATVLSFGNGWKPLFRSLTSRPPARRKHSCEHNTRRLTTAANHHSARVEGTGAAVVRLLASHLGEPGSIPGGLSRVGSVPDDAADRRVFSEVSSVSPAVSPRFTVIGTLKAIMLRAAGSLHSLIPSLSRVLYDRLDVQRQKLWIPAKGRYTPGKDLLLQLKTSRELKYDSPCCAENEAERGTMPNWSTVAWKPANSDSCITVNAQSTWDYRCETVSYSADSSRTRQQNCVTCHHYIRTPFADQSLLTASQKQSSDTHKTLYDRVKRCRERKINIKASERVNPIRLEDHFQSFEWPIGEVVRYHQRSRHAMLSYVLIPTLCLHRFYPFLAEKRGSYKGHTGTHYKSAIASTRRALNWRAVFS</sequence>
<accession>A0ABQ9GNJ9</accession>
<name>A0ABQ9GNJ9_9NEOP</name>
<dbReference type="EMBL" id="JARBHB010000010">
    <property type="protein sequence ID" value="KAJ8873598.1"/>
    <property type="molecule type" value="Genomic_DNA"/>
</dbReference>
<proteinExistence type="predicted"/>
<evidence type="ECO:0000256" key="1">
    <source>
        <dbReference type="PROSITE-ProRule" id="PRU00196"/>
    </source>
</evidence>
<protein>
    <recommendedName>
        <fullName evidence="2">SRCR domain-containing protein</fullName>
    </recommendedName>
</protein>
<evidence type="ECO:0000313" key="3">
    <source>
        <dbReference type="EMBL" id="KAJ8873598.1"/>
    </source>
</evidence>
<organism evidence="3 4">
    <name type="scientific">Dryococelus australis</name>
    <dbReference type="NCBI Taxonomy" id="614101"/>
    <lineage>
        <taxon>Eukaryota</taxon>
        <taxon>Metazoa</taxon>
        <taxon>Ecdysozoa</taxon>
        <taxon>Arthropoda</taxon>
        <taxon>Hexapoda</taxon>
        <taxon>Insecta</taxon>
        <taxon>Pterygota</taxon>
        <taxon>Neoptera</taxon>
        <taxon>Polyneoptera</taxon>
        <taxon>Phasmatodea</taxon>
        <taxon>Verophasmatodea</taxon>
        <taxon>Anareolatae</taxon>
        <taxon>Phasmatidae</taxon>
        <taxon>Eurycanthinae</taxon>
        <taxon>Dryococelus</taxon>
    </lineage>
</organism>
<gene>
    <name evidence="3" type="ORF">PR048_024416</name>
</gene>
<dbReference type="InterPro" id="IPR001190">
    <property type="entry name" value="SRCR"/>
</dbReference>
<reference evidence="3 4" key="1">
    <citation type="submission" date="2023-02" db="EMBL/GenBank/DDBJ databases">
        <title>LHISI_Scaffold_Assembly.</title>
        <authorList>
            <person name="Stuart O.P."/>
            <person name="Cleave R."/>
            <person name="Magrath M.J.L."/>
            <person name="Mikheyev A.S."/>
        </authorList>
    </citation>
    <scope>NUCLEOTIDE SEQUENCE [LARGE SCALE GENOMIC DNA]</scope>
    <source>
        <strain evidence="3">Daus_M_001</strain>
        <tissue evidence="3">Leg muscle</tissue>
    </source>
</reference>
<feature type="domain" description="SRCR" evidence="2">
    <location>
        <begin position="52"/>
        <end position="160"/>
    </location>
</feature>